<gene>
    <name evidence="7" type="ORF">SAMN07250955_106210</name>
</gene>
<organism evidence="7 8">
    <name type="scientific">Arboricoccus pini</name>
    <dbReference type="NCBI Taxonomy" id="1963835"/>
    <lineage>
        <taxon>Bacteria</taxon>
        <taxon>Pseudomonadati</taxon>
        <taxon>Pseudomonadota</taxon>
        <taxon>Alphaproteobacteria</taxon>
        <taxon>Geminicoccales</taxon>
        <taxon>Geminicoccaceae</taxon>
        <taxon>Arboricoccus</taxon>
    </lineage>
</organism>
<evidence type="ECO:0000256" key="4">
    <source>
        <dbReference type="ARBA" id="ARBA00022741"/>
    </source>
</evidence>
<dbReference type="InterPro" id="IPR003439">
    <property type="entry name" value="ABC_transporter-like_ATP-bd"/>
</dbReference>
<dbReference type="SMART" id="SM00382">
    <property type="entry name" value="AAA"/>
    <property type="match status" value="1"/>
</dbReference>
<dbReference type="OrthoDB" id="9778547at2"/>
<evidence type="ECO:0000256" key="5">
    <source>
        <dbReference type="ARBA" id="ARBA00022840"/>
    </source>
</evidence>
<dbReference type="Pfam" id="PF00005">
    <property type="entry name" value="ABC_tran"/>
    <property type="match status" value="1"/>
</dbReference>
<dbReference type="EMBL" id="FYEH01000006">
    <property type="protein sequence ID" value="SNB68563.1"/>
    <property type="molecule type" value="Genomic_DNA"/>
</dbReference>
<sequence>MRIEPGLEPNRLIEPAINVFELSKSYGETVAVDRLSFSVAPGQTVALLGANGAGKTTTIAMLLGLLSPSEGSIRLFGLEMPKHRYRVLSAMNFSSPYVDMPMRLTVRQNLRIYAGLYGIERPHERIAQLARDLDLESFFDRATGRLSAGQKTRVMLAKALINEPLLLLLDEPTASLDPDTADQLRTMLLDYQRRKGATVFLASHNMGEVERMADRVLVLNRGRLVDEGTPEELMTRYQRLNLEEVFLDIARERRHVR</sequence>
<dbReference type="CDD" id="cd03230">
    <property type="entry name" value="ABC_DR_subfamily_A"/>
    <property type="match status" value="1"/>
</dbReference>
<dbReference type="InterPro" id="IPR003593">
    <property type="entry name" value="AAA+_ATPase"/>
</dbReference>
<evidence type="ECO:0000256" key="2">
    <source>
        <dbReference type="ARBA" id="ARBA00022448"/>
    </source>
</evidence>
<dbReference type="PROSITE" id="PS00211">
    <property type="entry name" value="ABC_TRANSPORTER_1"/>
    <property type="match status" value="1"/>
</dbReference>
<dbReference type="AlphaFoldDB" id="A0A212R8P4"/>
<dbReference type="InterPro" id="IPR017871">
    <property type="entry name" value="ABC_transporter-like_CS"/>
</dbReference>
<dbReference type="Gene3D" id="3.40.50.300">
    <property type="entry name" value="P-loop containing nucleotide triphosphate hydrolases"/>
    <property type="match status" value="1"/>
</dbReference>
<dbReference type="GO" id="GO:0016887">
    <property type="term" value="F:ATP hydrolysis activity"/>
    <property type="evidence" value="ECO:0007669"/>
    <property type="project" value="InterPro"/>
</dbReference>
<evidence type="ECO:0000256" key="1">
    <source>
        <dbReference type="ARBA" id="ARBA00005417"/>
    </source>
</evidence>
<evidence type="ECO:0000256" key="3">
    <source>
        <dbReference type="ARBA" id="ARBA00022458"/>
    </source>
</evidence>
<name>A0A212R8P4_9PROT</name>
<dbReference type="PROSITE" id="PS50893">
    <property type="entry name" value="ABC_TRANSPORTER_2"/>
    <property type="match status" value="1"/>
</dbReference>
<keyword evidence="5 7" id="KW-0067">ATP-binding</keyword>
<dbReference type="SUPFAM" id="SSF52540">
    <property type="entry name" value="P-loop containing nucleoside triphosphate hydrolases"/>
    <property type="match status" value="1"/>
</dbReference>
<dbReference type="InterPro" id="IPR050763">
    <property type="entry name" value="ABC_transporter_ATP-binding"/>
</dbReference>
<dbReference type="RefSeq" id="WP_088561501.1">
    <property type="nucleotide sequence ID" value="NZ_FYEH01000006.1"/>
</dbReference>
<dbReference type="InterPro" id="IPR027417">
    <property type="entry name" value="P-loop_NTPase"/>
</dbReference>
<dbReference type="Proteomes" id="UP000197065">
    <property type="component" value="Unassembled WGS sequence"/>
</dbReference>
<comment type="similarity">
    <text evidence="1">Belongs to the ABC transporter superfamily.</text>
</comment>
<feature type="domain" description="ABC transporter" evidence="6">
    <location>
        <begin position="17"/>
        <end position="246"/>
    </location>
</feature>
<protein>
    <submittedName>
        <fullName evidence="7">ABC-2 type transport system ATP-binding protein</fullName>
    </submittedName>
</protein>
<keyword evidence="4" id="KW-0547">Nucleotide-binding</keyword>
<evidence type="ECO:0000313" key="8">
    <source>
        <dbReference type="Proteomes" id="UP000197065"/>
    </source>
</evidence>
<keyword evidence="8" id="KW-1185">Reference proteome</keyword>
<accession>A0A212R8P4</accession>
<reference evidence="7 8" key="1">
    <citation type="submission" date="2017-06" db="EMBL/GenBank/DDBJ databases">
        <authorList>
            <person name="Kim H.J."/>
            <person name="Triplett B.A."/>
        </authorList>
    </citation>
    <scope>NUCLEOTIDE SEQUENCE [LARGE SCALE GENOMIC DNA]</scope>
    <source>
        <strain evidence="7 8">B29T1</strain>
    </source>
</reference>
<keyword evidence="2" id="KW-0813">Transport</keyword>
<dbReference type="GO" id="GO:0005524">
    <property type="term" value="F:ATP binding"/>
    <property type="evidence" value="ECO:0007669"/>
    <property type="project" value="UniProtKB-KW"/>
</dbReference>
<dbReference type="PANTHER" id="PTHR42711">
    <property type="entry name" value="ABC TRANSPORTER ATP-BINDING PROTEIN"/>
    <property type="match status" value="1"/>
</dbReference>
<evidence type="ECO:0000313" key="7">
    <source>
        <dbReference type="EMBL" id="SNB68563.1"/>
    </source>
</evidence>
<dbReference type="PANTHER" id="PTHR42711:SF5">
    <property type="entry name" value="ABC TRANSPORTER ATP-BINDING PROTEIN NATA"/>
    <property type="match status" value="1"/>
</dbReference>
<keyword evidence="3" id="KW-0536">Nodulation</keyword>
<evidence type="ECO:0000259" key="6">
    <source>
        <dbReference type="PROSITE" id="PS50893"/>
    </source>
</evidence>
<proteinExistence type="inferred from homology"/>